<dbReference type="GO" id="GO:0016887">
    <property type="term" value="F:ATP hydrolysis activity"/>
    <property type="evidence" value="ECO:0007669"/>
    <property type="project" value="InterPro"/>
</dbReference>
<evidence type="ECO:0000259" key="14">
    <source>
        <dbReference type="Pfam" id="PF13476"/>
    </source>
</evidence>
<keyword evidence="11" id="KW-0234">DNA repair</keyword>
<keyword evidence="8" id="KW-0862">Zinc</keyword>
<dbReference type="AlphaFoldDB" id="A0A4Q0I5X5"/>
<reference evidence="16" key="1">
    <citation type="submission" date="2018-11" db="EMBL/GenBank/DDBJ databases">
        <title>Genome sequencing of a novel mesophilic and cellulolytic organism within the genus Hungateiclostridium.</title>
        <authorList>
            <person name="Rettenmaier R."/>
            <person name="Liebl W."/>
            <person name="Zverlov V."/>
        </authorList>
    </citation>
    <scope>NUCLEOTIDE SEQUENCE [LARGE SCALE GENOMIC DNA]</scope>
    <source>
        <strain evidence="16">N2K1</strain>
    </source>
</reference>
<evidence type="ECO:0000256" key="9">
    <source>
        <dbReference type="ARBA" id="ARBA00022840"/>
    </source>
</evidence>
<dbReference type="Gene3D" id="3.40.50.300">
    <property type="entry name" value="P-loop containing nucleotide triphosphate hydrolases"/>
    <property type="match status" value="1"/>
</dbReference>
<evidence type="ECO:0000256" key="4">
    <source>
        <dbReference type="ARBA" id="ARBA00022723"/>
    </source>
</evidence>
<dbReference type="RefSeq" id="WP_069193540.1">
    <property type="nucleotide sequence ID" value="NZ_RLII01000004.1"/>
</dbReference>
<feature type="domain" description="Rad50/SbcC-type AAA" evidence="14">
    <location>
        <begin position="6"/>
        <end position="256"/>
    </location>
</feature>
<comment type="caution">
    <text evidence="15">The sequence shown here is derived from an EMBL/GenBank/DDBJ whole genome shotgun (WGS) entry which is preliminary data.</text>
</comment>
<evidence type="ECO:0000256" key="5">
    <source>
        <dbReference type="ARBA" id="ARBA00022741"/>
    </source>
</evidence>
<evidence type="ECO:0000256" key="7">
    <source>
        <dbReference type="ARBA" id="ARBA00022801"/>
    </source>
</evidence>
<dbReference type="SUPFAM" id="SSF75712">
    <property type="entry name" value="Rad50 coiled-coil Zn hook"/>
    <property type="match status" value="1"/>
</dbReference>
<dbReference type="SUPFAM" id="SSF52540">
    <property type="entry name" value="P-loop containing nucleoside triphosphate hydrolases"/>
    <property type="match status" value="1"/>
</dbReference>
<dbReference type="Pfam" id="PF13476">
    <property type="entry name" value="AAA_23"/>
    <property type="match status" value="1"/>
</dbReference>
<keyword evidence="6" id="KW-0227">DNA damage</keyword>
<dbReference type="OrthoDB" id="267455at2"/>
<keyword evidence="4" id="KW-0479">Metal-binding</keyword>
<name>A0A4Q0I5X5_9FIRM</name>
<evidence type="ECO:0000259" key="13">
    <source>
        <dbReference type="Pfam" id="PF04423"/>
    </source>
</evidence>
<dbReference type="InterPro" id="IPR013134">
    <property type="entry name" value="Zn_hook_RAD50"/>
</dbReference>
<evidence type="ECO:0000256" key="11">
    <source>
        <dbReference type="ARBA" id="ARBA00023204"/>
    </source>
</evidence>
<feature type="coiled-coil region" evidence="12">
    <location>
        <begin position="173"/>
        <end position="237"/>
    </location>
</feature>
<dbReference type="Proteomes" id="UP000289166">
    <property type="component" value="Unassembled WGS sequence"/>
</dbReference>
<evidence type="ECO:0000256" key="10">
    <source>
        <dbReference type="ARBA" id="ARBA00023054"/>
    </source>
</evidence>
<evidence type="ECO:0000256" key="6">
    <source>
        <dbReference type="ARBA" id="ARBA00022763"/>
    </source>
</evidence>
<evidence type="ECO:0000256" key="12">
    <source>
        <dbReference type="SAM" id="Coils"/>
    </source>
</evidence>
<dbReference type="GO" id="GO:0006302">
    <property type="term" value="P:double-strand break repair"/>
    <property type="evidence" value="ECO:0007669"/>
    <property type="project" value="InterPro"/>
</dbReference>
<accession>A0A4Q0I5X5</accession>
<evidence type="ECO:0000256" key="3">
    <source>
        <dbReference type="ARBA" id="ARBA00013368"/>
    </source>
</evidence>
<keyword evidence="7" id="KW-0378">Hydrolase</keyword>
<organism evidence="15 16">
    <name type="scientific">Acetivibrio mesophilus</name>
    <dbReference type="NCBI Taxonomy" id="2487273"/>
    <lineage>
        <taxon>Bacteria</taxon>
        <taxon>Bacillati</taxon>
        <taxon>Bacillota</taxon>
        <taxon>Clostridia</taxon>
        <taxon>Eubacteriales</taxon>
        <taxon>Oscillospiraceae</taxon>
        <taxon>Acetivibrio</taxon>
    </lineage>
</organism>
<evidence type="ECO:0000313" key="16">
    <source>
        <dbReference type="Proteomes" id="UP000289166"/>
    </source>
</evidence>
<dbReference type="InterPro" id="IPR027417">
    <property type="entry name" value="P-loop_NTPase"/>
</dbReference>
<evidence type="ECO:0000313" key="15">
    <source>
        <dbReference type="EMBL" id="RXE59774.1"/>
    </source>
</evidence>
<dbReference type="PANTHER" id="PTHR32114">
    <property type="entry name" value="ABC TRANSPORTER ABCH.3"/>
    <property type="match status" value="1"/>
</dbReference>
<dbReference type="EMBL" id="RLII01000004">
    <property type="protein sequence ID" value="RXE59774.1"/>
    <property type="molecule type" value="Genomic_DNA"/>
</dbReference>
<comment type="subunit">
    <text evidence="2">Heterodimer of SbcC and SbcD.</text>
</comment>
<keyword evidence="10 12" id="KW-0175">Coiled coil</keyword>
<keyword evidence="9" id="KW-0067">ATP-binding</keyword>
<comment type="similarity">
    <text evidence="1">Belongs to the SMC family. SbcC subfamily.</text>
</comment>
<evidence type="ECO:0000256" key="8">
    <source>
        <dbReference type="ARBA" id="ARBA00022833"/>
    </source>
</evidence>
<dbReference type="Pfam" id="PF04423">
    <property type="entry name" value="Rad50_zn_hook"/>
    <property type="match status" value="1"/>
</dbReference>
<dbReference type="PANTHER" id="PTHR32114:SF2">
    <property type="entry name" value="ABC TRANSPORTER ABCH.3"/>
    <property type="match status" value="1"/>
</dbReference>
<gene>
    <name evidence="15" type="ORF">EFD62_05515</name>
</gene>
<dbReference type="InterPro" id="IPR038729">
    <property type="entry name" value="Rad50/SbcC_AAA"/>
</dbReference>
<protein>
    <recommendedName>
        <fullName evidence="3">Nuclease SbcCD subunit C</fullName>
    </recommendedName>
</protein>
<keyword evidence="16" id="KW-1185">Reference proteome</keyword>
<proteinExistence type="inferred from homology"/>
<sequence length="483" mass="54556">MIRINKIKIENFQSHKDTELSFSDGLNVIVGPSDQGKSAIIRAIKWVLYNEPRGTDFIRQGANFSKVSLELSNGYVITRERTPSKNRYTLKDPEGNVSIFEGFGNEVPLEIVKAHGIPKVVLDMDIRASLNIGEQLEGPFLLSESGAIRAKAIGRLTGLHIIDQSIRDCATDIRRENQTCDRVRNEIDGIDKKLEEYKNIMELGNRLEDSEKIIAKMEALMAKVDVLENKKHSLQSIDTEYLAESEILSRLDKLEECGVYLKSTELGLLRLNQTLSIKNRYSDILTSIADMEKVLEKTSTVNEAIVLINEIFGLSSRYAQLNKVHSELGNINKQLGQAGDILDGTSNIIGVDSVVKKISDSVLLRSKMEQIRDKLVVFDQEIAVAKNDISSFENATYVQKIADSVDRKLEVLKKLEEARKEYNIASGSLKDGWDFLEKNKREIQDNLDRYIDILRKNGVCPLCKSSIGDEKLENIIRHYEEVH</sequence>
<feature type="domain" description="Zinc-hook" evidence="13">
    <location>
        <begin position="447"/>
        <end position="480"/>
    </location>
</feature>
<evidence type="ECO:0000256" key="2">
    <source>
        <dbReference type="ARBA" id="ARBA00011322"/>
    </source>
</evidence>
<keyword evidence="5" id="KW-0547">Nucleotide-binding</keyword>
<evidence type="ECO:0000256" key="1">
    <source>
        <dbReference type="ARBA" id="ARBA00006930"/>
    </source>
</evidence>
<dbReference type="GO" id="GO:0046872">
    <property type="term" value="F:metal ion binding"/>
    <property type="evidence" value="ECO:0007669"/>
    <property type="project" value="UniProtKB-KW"/>
</dbReference>
<dbReference type="GO" id="GO:0005524">
    <property type="term" value="F:ATP binding"/>
    <property type="evidence" value="ECO:0007669"/>
    <property type="project" value="UniProtKB-KW"/>
</dbReference>